<gene>
    <name evidence="1" type="ORF">S-PM2p047</name>
</gene>
<sequence length="69" mass="8051">MNKEELKNFNPSSVDHYQVAYKCNFDTDPQEYRTQKHDTMRMALAAANFLDARGQYTIISVTPIYKTDD</sequence>
<accession>Q5GQP1</accession>
<reference evidence="1 2" key="2">
    <citation type="journal article" date="2005" name="J. Bacteriol.">
        <title>The genome of S-PM2, a 'photosynthetic' T4-type bacteriophage that infects marine Synechococcus strains.</title>
        <authorList>
            <person name="Mann N.H."/>
            <person name="Clokie M.R."/>
            <person name="Millard A."/>
            <person name="Cook A."/>
            <person name="Wilson W.H."/>
            <person name="Wheatley P.J."/>
            <person name="Letarov A."/>
            <person name="Krisch H.M."/>
        </authorList>
    </citation>
    <scope>NUCLEOTIDE SEQUENCE</scope>
</reference>
<dbReference type="KEGG" id="vg:3260372"/>
<dbReference type="Proteomes" id="UP000000994">
    <property type="component" value="Segment"/>
</dbReference>
<protein>
    <submittedName>
        <fullName evidence="1">Hypothetical-Protein belonging to T4-LIKE GC: 792</fullName>
    </submittedName>
</protein>
<dbReference type="RefSeq" id="YP_195081.1">
    <property type="nucleotide sequence ID" value="NC_006820.1"/>
</dbReference>
<evidence type="ECO:0000313" key="2">
    <source>
        <dbReference type="Proteomes" id="UP000000994"/>
    </source>
</evidence>
<name>Q5GQP1_BPSYP</name>
<evidence type="ECO:0000313" key="1">
    <source>
        <dbReference type="EMBL" id="CAF34111.1"/>
    </source>
</evidence>
<proteinExistence type="predicted"/>
<reference evidence="1 2" key="1">
    <citation type="journal article" date="2004" name="Proc. Natl. Acad. Sci. U.S.A.">
        <title>Genetic organization of the psbAD region in phages infecting marine Synechococcus strains.</title>
        <authorList>
            <person name="Millard A."/>
            <person name="Clokie M.R."/>
            <person name="Shub D.A."/>
            <person name="Mann N.H."/>
        </authorList>
    </citation>
    <scope>NUCLEOTIDE SEQUENCE [LARGE SCALE GENOMIC DNA]</scope>
</reference>
<dbReference type="GeneID" id="3260372"/>
<keyword evidence="2" id="KW-1185">Reference proteome</keyword>
<organism evidence="1 2">
    <name type="scientific">Synechococcus phage S-PM2</name>
    <dbReference type="NCBI Taxonomy" id="238854"/>
    <lineage>
        <taxon>Viruses</taxon>
        <taxon>Duplodnaviria</taxon>
        <taxon>Heunggongvirae</taxon>
        <taxon>Uroviricota</taxon>
        <taxon>Caudoviricetes</taxon>
        <taxon>Pantevenvirales</taxon>
        <taxon>Kyanoviridae</taxon>
        <taxon>Nodensvirus</taxon>
        <taxon>Nodensvirus spm2</taxon>
    </lineage>
</organism>
<organismHost>
    <name type="scientific">Synechococcus</name>
    <dbReference type="NCBI Taxonomy" id="1129"/>
</organismHost>
<dbReference type="EMBL" id="AJ630128">
    <property type="protein sequence ID" value="CAF34111.1"/>
    <property type="molecule type" value="Genomic_DNA"/>
</dbReference>